<dbReference type="InterPro" id="IPR011990">
    <property type="entry name" value="TPR-like_helical_dom_sf"/>
</dbReference>
<proteinExistence type="predicted"/>
<name>A0A433QSM3_9FUNG</name>
<dbReference type="Gene3D" id="2.170.270.10">
    <property type="entry name" value="SET domain"/>
    <property type="match status" value="1"/>
</dbReference>
<dbReference type="InterPro" id="IPR053209">
    <property type="entry name" value="Gramillin-biosynth_MTr"/>
</dbReference>
<protein>
    <recommendedName>
        <fullName evidence="2">SET domain-containing protein</fullName>
    </recommendedName>
</protein>
<dbReference type="Gene3D" id="1.25.40.10">
    <property type="entry name" value="Tetratricopeptide repeat domain"/>
    <property type="match status" value="1"/>
</dbReference>
<dbReference type="SMART" id="SM00028">
    <property type="entry name" value="TPR"/>
    <property type="match status" value="3"/>
</dbReference>
<dbReference type="EMBL" id="RBNJ01001810">
    <property type="protein sequence ID" value="RUS32747.1"/>
    <property type="molecule type" value="Genomic_DNA"/>
</dbReference>
<feature type="domain" description="SET" evidence="2">
    <location>
        <begin position="330"/>
        <end position="516"/>
    </location>
</feature>
<sequence>MSFYDYFSAFMNTDGFFNHEEGSLRSCNASLSSLKRIALSQLSLDEVHRGHVLVCRTIDKPFKIVSVMVEVEDPIVIGHGWSTPPAVETGRLALYNFANSSGPRSDMSYLIPVGTVLLIKEPYYKLASDGIPTVRCDNPTNVVMVPNDGEDYPILAGLRWADRLGVSPLQAVRCQSGLKIESAGDLQRRGNENLARKDYDAALDCYTQGLELEPKNVSLLLGRARAHLALQRFQQALKDSKAAVKIDGGNAETELLRAEALFGMGRIVESSAILEELSRSDARNVKVRDLLRKMQKQIGENEFGQYDMLSIFQEARSTPTPYLNHANYVGPVKVIEIPGKGRRMVATEDIEEGALLLCSKAYAVAFGGELHHGESSSTSSQTHLVTKIANRIRREPQTTADVYELHSGSTTAPVFLERRDNIGDNAQVDIDRITNIVRVNAFVPDVDHLPRSTAGGPFSSGDQARPSNPGKGLWLLPSFLQHSCFANALHLTIGDLLFVRAMRHITKDEEICIPFTSILEPYHKRRRSLQDRGLGECGCQLCTSECAQQQSMRDRRGQLLHEFDKMRGVIATGGPDVLARLNNLATNLRMTYARPQKCKASRSRKGVSEGTRAGAGNLLPPKQLQISLIGPLSAMVDLLSGYGRKEEALKVLLELTEIAPRCGEIAHKRVDTAMRIARLYHSLGRGDERKKWVDVARKECEVIYGTDNGEKVWGEVYKKDKANFKMV</sequence>
<accession>A0A433QSM3</accession>
<keyword evidence="1" id="KW-0802">TPR repeat</keyword>
<dbReference type="SUPFAM" id="SSF48452">
    <property type="entry name" value="TPR-like"/>
    <property type="match status" value="1"/>
</dbReference>
<dbReference type="CDD" id="cd20071">
    <property type="entry name" value="SET_SMYD"/>
    <property type="match status" value="1"/>
</dbReference>
<dbReference type="InterPro" id="IPR046341">
    <property type="entry name" value="SET_dom_sf"/>
</dbReference>
<comment type="caution">
    <text evidence="3">The sequence shown here is derived from an EMBL/GenBank/DDBJ whole genome shotgun (WGS) entry which is preliminary data.</text>
</comment>
<dbReference type="AlphaFoldDB" id="A0A433QSM3"/>
<gene>
    <name evidence="3" type="ORF">BC938DRAFT_474439</name>
</gene>
<dbReference type="InterPro" id="IPR019734">
    <property type="entry name" value="TPR_rpt"/>
</dbReference>
<dbReference type="Pfam" id="PF14559">
    <property type="entry name" value="TPR_19"/>
    <property type="match status" value="1"/>
</dbReference>
<feature type="repeat" description="TPR" evidence="1">
    <location>
        <begin position="183"/>
        <end position="216"/>
    </location>
</feature>
<dbReference type="Pfam" id="PF00856">
    <property type="entry name" value="SET"/>
    <property type="match status" value="1"/>
</dbReference>
<dbReference type="PROSITE" id="PS50005">
    <property type="entry name" value="TPR"/>
    <property type="match status" value="1"/>
</dbReference>
<dbReference type="SUPFAM" id="SSF82199">
    <property type="entry name" value="SET domain"/>
    <property type="match status" value="1"/>
</dbReference>
<evidence type="ECO:0000313" key="4">
    <source>
        <dbReference type="Proteomes" id="UP000274822"/>
    </source>
</evidence>
<dbReference type="PANTHER" id="PTHR47643:SF2">
    <property type="entry name" value="TPR DOMAIN PROTEIN (AFU_ORTHOLOGUE AFUA_5G12710)"/>
    <property type="match status" value="1"/>
</dbReference>
<dbReference type="PANTHER" id="PTHR47643">
    <property type="entry name" value="TPR DOMAIN PROTEIN (AFU_ORTHOLOGUE AFUA_5G12710)"/>
    <property type="match status" value="1"/>
</dbReference>
<reference evidence="3 4" key="1">
    <citation type="journal article" date="2018" name="New Phytol.">
        <title>Phylogenomics of Endogonaceae and evolution of mycorrhizas within Mucoromycota.</title>
        <authorList>
            <person name="Chang Y."/>
            <person name="Desiro A."/>
            <person name="Na H."/>
            <person name="Sandor L."/>
            <person name="Lipzen A."/>
            <person name="Clum A."/>
            <person name="Barry K."/>
            <person name="Grigoriev I.V."/>
            <person name="Martin F.M."/>
            <person name="Stajich J.E."/>
            <person name="Smith M.E."/>
            <person name="Bonito G."/>
            <person name="Spatafora J.W."/>
        </authorList>
    </citation>
    <scope>NUCLEOTIDE SEQUENCE [LARGE SCALE GENOMIC DNA]</scope>
    <source>
        <strain evidence="3 4">AD002</strain>
    </source>
</reference>
<evidence type="ECO:0000313" key="3">
    <source>
        <dbReference type="EMBL" id="RUS32747.1"/>
    </source>
</evidence>
<dbReference type="PROSITE" id="PS50280">
    <property type="entry name" value="SET"/>
    <property type="match status" value="1"/>
</dbReference>
<dbReference type="Proteomes" id="UP000274822">
    <property type="component" value="Unassembled WGS sequence"/>
</dbReference>
<evidence type="ECO:0000256" key="1">
    <source>
        <dbReference type="PROSITE-ProRule" id="PRU00339"/>
    </source>
</evidence>
<evidence type="ECO:0000259" key="2">
    <source>
        <dbReference type="PROSITE" id="PS50280"/>
    </source>
</evidence>
<keyword evidence="4" id="KW-1185">Reference proteome</keyword>
<dbReference type="InterPro" id="IPR001214">
    <property type="entry name" value="SET_dom"/>
</dbReference>
<organism evidence="3 4">
    <name type="scientific">Jimgerdemannia flammicorona</name>
    <dbReference type="NCBI Taxonomy" id="994334"/>
    <lineage>
        <taxon>Eukaryota</taxon>
        <taxon>Fungi</taxon>
        <taxon>Fungi incertae sedis</taxon>
        <taxon>Mucoromycota</taxon>
        <taxon>Mucoromycotina</taxon>
        <taxon>Endogonomycetes</taxon>
        <taxon>Endogonales</taxon>
        <taxon>Endogonaceae</taxon>
        <taxon>Jimgerdemannia</taxon>
    </lineage>
</organism>